<dbReference type="InterPro" id="IPR001296">
    <property type="entry name" value="Glyco_trans_1"/>
</dbReference>
<evidence type="ECO:0000259" key="2">
    <source>
        <dbReference type="Pfam" id="PF00534"/>
    </source>
</evidence>
<sequence>MQKKKILFVITKSNWGGAQRYVYDLAVSLPRDRTEVAVACGGDGSLVQKLTARGIRVVPIPHLQRNISIAKEMRSLVALWRIFKREKPNVVHLNSSKAGCLGALAARIAGIPLIVFTAHGWAFSEDRFIGTKGVIWLLSWLTALWAHCIIVITEHDSLCRYFFAIPKKKFSYIPNGIDLNDAMILDRASARAELGLALPDDAVLAGTITEYIPNKGIAYLIDAMALVPERISAVLIGGGEEEAAMRRRAAETSAAKRITFAGFRPDAVRFLKAFDMFIFPSLKEGLPYALLEAGLAELPVIASRVGGIPDIIIDGKNGILLEPKNAAALAVKMTLLLRDTELRARLAKNLHHHIMDRFSKDLMVKKTADLYGI</sequence>
<evidence type="ECO:0008006" key="6">
    <source>
        <dbReference type="Google" id="ProtNLM"/>
    </source>
</evidence>
<proteinExistence type="predicted"/>
<dbReference type="Pfam" id="PF13439">
    <property type="entry name" value="Glyco_transf_4"/>
    <property type="match status" value="1"/>
</dbReference>
<comment type="caution">
    <text evidence="4">The sequence shown here is derived from an EMBL/GenBank/DDBJ whole genome shotgun (WGS) entry which is preliminary data.</text>
</comment>
<dbReference type="Gene3D" id="3.40.50.2000">
    <property type="entry name" value="Glycogen Phosphorylase B"/>
    <property type="match status" value="2"/>
</dbReference>
<evidence type="ECO:0000313" key="5">
    <source>
        <dbReference type="Proteomes" id="UP000177811"/>
    </source>
</evidence>
<dbReference type="GO" id="GO:0016757">
    <property type="term" value="F:glycosyltransferase activity"/>
    <property type="evidence" value="ECO:0007669"/>
    <property type="project" value="InterPro"/>
</dbReference>
<evidence type="ECO:0000256" key="1">
    <source>
        <dbReference type="SAM" id="Phobius"/>
    </source>
</evidence>
<keyword evidence="1" id="KW-1133">Transmembrane helix</keyword>
<evidence type="ECO:0000259" key="3">
    <source>
        <dbReference type="Pfam" id="PF13439"/>
    </source>
</evidence>
<accession>A0A1G2KUJ1</accession>
<dbReference type="PANTHER" id="PTHR12526">
    <property type="entry name" value="GLYCOSYLTRANSFERASE"/>
    <property type="match status" value="1"/>
</dbReference>
<gene>
    <name evidence="4" type="ORF">A3C16_04795</name>
</gene>
<dbReference type="EMBL" id="MHQL01000045">
    <property type="protein sequence ID" value="OHA02101.1"/>
    <property type="molecule type" value="Genomic_DNA"/>
</dbReference>
<dbReference type="AlphaFoldDB" id="A0A1G2KUJ1"/>
<feature type="transmembrane region" description="Helical" evidence="1">
    <location>
        <begin position="104"/>
        <end position="122"/>
    </location>
</feature>
<evidence type="ECO:0000313" key="4">
    <source>
        <dbReference type="EMBL" id="OHA02101.1"/>
    </source>
</evidence>
<dbReference type="Proteomes" id="UP000177811">
    <property type="component" value="Unassembled WGS sequence"/>
</dbReference>
<feature type="domain" description="Glycosyl transferase family 1" evidence="2">
    <location>
        <begin position="199"/>
        <end position="349"/>
    </location>
</feature>
<dbReference type="CDD" id="cd03808">
    <property type="entry name" value="GT4_CapM-like"/>
    <property type="match status" value="1"/>
</dbReference>
<organism evidence="4 5">
    <name type="scientific">Candidatus Sungbacteria bacterium RIFCSPHIGHO2_02_FULL_51_29</name>
    <dbReference type="NCBI Taxonomy" id="1802273"/>
    <lineage>
        <taxon>Bacteria</taxon>
        <taxon>Candidatus Sungiibacteriota</taxon>
    </lineage>
</organism>
<dbReference type="Pfam" id="PF00534">
    <property type="entry name" value="Glycos_transf_1"/>
    <property type="match status" value="1"/>
</dbReference>
<keyword evidence="1" id="KW-0812">Transmembrane</keyword>
<name>A0A1G2KUJ1_9BACT</name>
<feature type="transmembrane region" description="Helical" evidence="1">
    <location>
        <begin position="134"/>
        <end position="153"/>
    </location>
</feature>
<dbReference type="InterPro" id="IPR028098">
    <property type="entry name" value="Glyco_trans_4-like_N"/>
</dbReference>
<feature type="domain" description="Glycosyltransferase subfamily 4-like N-terminal" evidence="3">
    <location>
        <begin position="15"/>
        <end position="180"/>
    </location>
</feature>
<reference evidence="4 5" key="1">
    <citation type="journal article" date="2016" name="Nat. Commun.">
        <title>Thousands of microbial genomes shed light on interconnected biogeochemical processes in an aquifer system.</title>
        <authorList>
            <person name="Anantharaman K."/>
            <person name="Brown C.T."/>
            <person name="Hug L.A."/>
            <person name="Sharon I."/>
            <person name="Castelle C.J."/>
            <person name="Probst A.J."/>
            <person name="Thomas B.C."/>
            <person name="Singh A."/>
            <person name="Wilkins M.J."/>
            <person name="Karaoz U."/>
            <person name="Brodie E.L."/>
            <person name="Williams K.H."/>
            <person name="Hubbard S.S."/>
            <person name="Banfield J.F."/>
        </authorList>
    </citation>
    <scope>NUCLEOTIDE SEQUENCE [LARGE SCALE GENOMIC DNA]</scope>
</reference>
<keyword evidence="1" id="KW-0472">Membrane</keyword>
<protein>
    <recommendedName>
        <fullName evidence="6">Glycosyl transferase family 1</fullName>
    </recommendedName>
</protein>
<dbReference type="SUPFAM" id="SSF53756">
    <property type="entry name" value="UDP-Glycosyltransferase/glycogen phosphorylase"/>
    <property type="match status" value="1"/>
</dbReference>